<keyword evidence="3" id="KW-1185">Reference proteome</keyword>
<evidence type="ECO:0000256" key="1">
    <source>
        <dbReference type="SAM" id="MobiDB-lite"/>
    </source>
</evidence>
<proteinExistence type="predicted"/>
<accession>A0A4C1SBU8</accession>
<protein>
    <submittedName>
        <fullName evidence="2">Uncharacterized protein</fullName>
    </submittedName>
</protein>
<dbReference type="EMBL" id="BGZK01006584">
    <property type="protein sequence ID" value="GBO99571.1"/>
    <property type="molecule type" value="Genomic_DNA"/>
</dbReference>
<dbReference type="AlphaFoldDB" id="A0A4C1SBU8"/>
<evidence type="ECO:0000313" key="2">
    <source>
        <dbReference type="EMBL" id="GBO99571.1"/>
    </source>
</evidence>
<organism evidence="2 3">
    <name type="scientific">Eumeta variegata</name>
    <name type="common">Bagworm moth</name>
    <name type="synonym">Eumeta japonica</name>
    <dbReference type="NCBI Taxonomy" id="151549"/>
    <lineage>
        <taxon>Eukaryota</taxon>
        <taxon>Metazoa</taxon>
        <taxon>Ecdysozoa</taxon>
        <taxon>Arthropoda</taxon>
        <taxon>Hexapoda</taxon>
        <taxon>Insecta</taxon>
        <taxon>Pterygota</taxon>
        <taxon>Neoptera</taxon>
        <taxon>Endopterygota</taxon>
        <taxon>Lepidoptera</taxon>
        <taxon>Glossata</taxon>
        <taxon>Ditrysia</taxon>
        <taxon>Tineoidea</taxon>
        <taxon>Psychidae</taxon>
        <taxon>Oiketicinae</taxon>
        <taxon>Eumeta</taxon>
    </lineage>
</organism>
<feature type="region of interest" description="Disordered" evidence="1">
    <location>
        <begin position="1"/>
        <end position="69"/>
    </location>
</feature>
<comment type="caution">
    <text evidence="2">The sequence shown here is derived from an EMBL/GenBank/DDBJ whole genome shotgun (WGS) entry which is preliminary data.</text>
</comment>
<name>A0A4C1SBU8_EUMVA</name>
<reference evidence="2 3" key="1">
    <citation type="journal article" date="2019" name="Commun. Biol.">
        <title>The bagworm genome reveals a unique fibroin gene that provides high tensile strength.</title>
        <authorList>
            <person name="Kono N."/>
            <person name="Nakamura H."/>
            <person name="Ohtoshi R."/>
            <person name="Tomita M."/>
            <person name="Numata K."/>
            <person name="Arakawa K."/>
        </authorList>
    </citation>
    <scope>NUCLEOTIDE SEQUENCE [LARGE SCALE GENOMIC DNA]</scope>
</reference>
<feature type="compositionally biased region" description="Low complexity" evidence="1">
    <location>
        <begin position="26"/>
        <end position="39"/>
    </location>
</feature>
<sequence length="69" mass="7443">MYSVRRISPLSSSSSSSLHINQNGLSPSTSSTPWTSSASVMGSAFDYPPIPKVHKVSSKLPANYERTDK</sequence>
<feature type="non-terminal residue" evidence="2">
    <location>
        <position position="69"/>
    </location>
</feature>
<gene>
    <name evidence="2" type="ORF">EVAR_73387_1</name>
</gene>
<dbReference type="OrthoDB" id="8052409at2759"/>
<evidence type="ECO:0000313" key="3">
    <source>
        <dbReference type="Proteomes" id="UP000299102"/>
    </source>
</evidence>
<dbReference type="Proteomes" id="UP000299102">
    <property type="component" value="Unassembled WGS sequence"/>
</dbReference>